<gene>
    <name evidence="2" type="ORF">IC610_16680</name>
</gene>
<keyword evidence="3" id="KW-1185">Reference proteome</keyword>
<evidence type="ECO:0000313" key="3">
    <source>
        <dbReference type="Proteomes" id="UP000637299"/>
    </source>
</evidence>
<feature type="chain" id="PRO_5047446060" description="DUF4292 domain-containing protein" evidence="1">
    <location>
        <begin position="21"/>
        <end position="230"/>
    </location>
</feature>
<keyword evidence="1" id="KW-0732">Signal</keyword>
<reference evidence="2 3" key="1">
    <citation type="submission" date="2020-09" db="EMBL/GenBank/DDBJ databases">
        <title>Genome seq and assembly of Chryseobacterium sp.</title>
        <authorList>
            <person name="Chhetri G."/>
        </authorList>
    </citation>
    <scope>NUCLEOTIDE SEQUENCE [LARGE SCALE GENOMIC DNA]</scope>
    <source>
        <strain evidence="2 3">GCR10</strain>
    </source>
</reference>
<comment type="caution">
    <text evidence="2">The sequence shown here is derived from an EMBL/GenBank/DDBJ whole genome shotgun (WGS) entry which is preliminary data.</text>
</comment>
<evidence type="ECO:0000256" key="1">
    <source>
        <dbReference type="SAM" id="SignalP"/>
    </source>
</evidence>
<name>A0ABR8ZFH5_9FLAO</name>
<accession>A0ABR8ZFH5</accession>
<proteinExistence type="predicted"/>
<sequence length="230" mass="25007">MKKIILSFILILTFSEPLSAQKMTSTSGASTANSQMTAQKVIDNYITALGGRAKLESVKTVIIENTLSAPNAEITMTTKKMGNKFISVQDIMGTKVSQIFDGKKGYVEQKGMKTEIPATKIAELKSNKMLDALNYEASTFTAVTSEQTDGKNYNVLTSPKGRYFFDAGTGLLYKSETKEGSSSTIKSYMTVEGIKFPEEIEAKGSKQNVTIKTNKIVLNSGVSDADFVIN</sequence>
<organism evidence="2 3">
    <name type="scientific">Chryseobacterium caseinilyticum</name>
    <dbReference type="NCBI Taxonomy" id="2771428"/>
    <lineage>
        <taxon>Bacteria</taxon>
        <taxon>Pseudomonadati</taxon>
        <taxon>Bacteroidota</taxon>
        <taxon>Flavobacteriia</taxon>
        <taxon>Flavobacteriales</taxon>
        <taxon>Weeksellaceae</taxon>
        <taxon>Chryseobacterium group</taxon>
        <taxon>Chryseobacterium</taxon>
    </lineage>
</organism>
<evidence type="ECO:0008006" key="4">
    <source>
        <dbReference type="Google" id="ProtNLM"/>
    </source>
</evidence>
<dbReference type="RefSeq" id="WP_191737854.1">
    <property type="nucleotide sequence ID" value="NZ_JACYFS010000006.1"/>
</dbReference>
<evidence type="ECO:0000313" key="2">
    <source>
        <dbReference type="EMBL" id="MBD8084048.1"/>
    </source>
</evidence>
<dbReference type="EMBL" id="JACYFS010000006">
    <property type="protein sequence ID" value="MBD8084048.1"/>
    <property type="molecule type" value="Genomic_DNA"/>
</dbReference>
<dbReference type="Proteomes" id="UP000637299">
    <property type="component" value="Unassembled WGS sequence"/>
</dbReference>
<protein>
    <recommendedName>
        <fullName evidence="4">DUF4292 domain-containing protein</fullName>
    </recommendedName>
</protein>
<feature type="signal peptide" evidence="1">
    <location>
        <begin position="1"/>
        <end position="20"/>
    </location>
</feature>